<reference evidence="3 4" key="1">
    <citation type="submission" date="2018-07" db="EMBL/GenBank/DDBJ databases">
        <title>Genomic Encyclopedia of Type Strains, Phase IV (KMG-IV): sequencing the most valuable type-strain genomes for metagenomic binning, comparative biology and taxonomic classification.</title>
        <authorList>
            <person name="Goeker M."/>
        </authorList>
    </citation>
    <scope>NUCLEOTIDE SEQUENCE [LARGE SCALE GENOMIC DNA]</scope>
    <source>
        <strain evidence="3 4">DSM 44952</strain>
    </source>
</reference>
<evidence type="ECO:0000313" key="3">
    <source>
        <dbReference type="EMBL" id="RDI53166.1"/>
    </source>
</evidence>
<dbReference type="RefSeq" id="WP_084519046.1">
    <property type="nucleotide sequence ID" value="NZ_QQAZ01000003.1"/>
</dbReference>
<dbReference type="GO" id="GO:0005576">
    <property type="term" value="C:extracellular region"/>
    <property type="evidence" value="ECO:0007669"/>
    <property type="project" value="InterPro"/>
</dbReference>
<dbReference type="GO" id="GO:0016740">
    <property type="term" value="F:transferase activity"/>
    <property type="evidence" value="ECO:0007669"/>
    <property type="project" value="UniProtKB-KW"/>
</dbReference>
<protein>
    <submittedName>
        <fullName evidence="3">ADP-ribosyltransferase exoenzyme</fullName>
    </submittedName>
</protein>
<dbReference type="SUPFAM" id="SSF56399">
    <property type="entry name" value="ADP-ribosylation"/>
    <property type="match status" value="1"/>
</dbReference>
<dbReference type="InterPro" id="IPR003540">
    <property type="entry name" value="ADP-ribosyltransferase"/>
</dbReference>
<evidence type="ECO:0000313" key="4">
    <source>
        <dbReference type="Proteomes" id="UP000255355"/>
    </source>
</evidence>
<evidence type="ECO:0000259" key="2">
    <source>
        <dbReference type="Pfam" id="PF03496"/>
    </source>
</evidence>
<dbReference type="AlphaFoldDB" id="A0A370H9R7"/>
<dbReference type="PROSITE" id="PS51996">
    <property type="entry name" value="TR_MART"/>
    <property type="match status" value="1"/>
</dbReference>
<feature type="domain" description="ADP ribosyltransferase" evidence="2">
    <location>
        <begin position="89"/>
        <end position="249"/>
    </location>
</feature>
<organism evidence="3 4">
    <name type="scientific">Nocardia mexicana</name>
    <dbReference type="NCBI Taxonomy" id="279262"/>
    <lineage>
        <taxon>Bacteria</taxon>
        <taxon>Bacillati</taxon>
        <taxon>Actinomycetota</taxon>
        <taxon>Actinomycetes</taxon>
        <taxon>Mycobacteriales</taxon>
        <taxon>Nocardiaceae</taxon>
        <taxon>Nocardia</taxon>
    </lineage>
</organism>
<dbReference type="EMBL" id="QQAZ01000003">
    <property type="protein sequence ID" value="RDI53166.1"/>
    <property type="molecule type" value="Genomic_DNA"/>
</dbReference>
<proteinExistence type="predicted"/>
<accession>A0A370H9R7</accession>
<dbReference type="Pfam" id="PF03496">
    <property type="entry name" value="ADPrib_exo_Tox"/>
    <property type="match status" value="1"/>
</dbReference>
<dbReference type="Gene3D" id="3.90.176.10">
    <property type="entry name" value="Toxin ADP-ribosyltransferase, Chain A, domain 1"/>
    <property type="match status" value="1"/>
</dbReference>
<gene>
    <name evidence="3" type="ORF">DFR68_103554</name>
</gene>
<dbReference type="STRING" id="1210089.GCA_001613165_00277"/>
<dbReference type="Proteomes" id="UP000255355">
    <property type="component" value="Unassembled WGS sequence"/>
</dbReference>
<comment type="caution">
    <text evidence="3">The sequence shown here is derived from an EMBL/GenBank/DDBJ whole genome shotgun (WGS) entry which is preliminary data.</text>
</comment>
<sequence>MYSAMAAAMRRLAARLADDVVHAGSGDAEQIRDLINRPLREISRASTDGDGRGADEVHRAAETTTPAGLSVPATTRREPRFFATPAAAQAYGTRTWGATVRGLTSSQRGLLTNYTSGYSTTINDLLREGFPLWPTLREKVDELDAIVRLQPTHEWIRVHKTIQSRRLLPDVDIADVTPGYRGRFRDFVSTSMHRDGISGLQWLEGRDVDATIDVAPGTPAVYVGDVSDNPAEFELLLGRDLDFDLADRQRVGDRWTANISILPQ</sequence>
<keyword evidence="4" id="KW-1185">Reference proteome</keyword>
<name>A0A370H9R7_9NOCA</name>
<evidence type="ECO:0000256" key="1">
    <source>
        <dbReference type="SAM" id="MobiDB-lite"/>
    </source>
</evidence>
<dbReference type="OrthoDB" id="4549653at2"/>
<feature type="region of interest" description="Disordered" evidence="1">
    <location>
        <begin position="42"/>
        <end position="74"/>
    </location>
</feature>
<keyword evidence="3" id="KW-0808">Transferase</keyword>
<feature type="compositionally biased region" description="Basic and acidic residues" evidence="1">
    <location>
        <begin position="42"/>
        <end position="61"/>
    </location>
</feature>